<sequence>MIDHLEVTPARLATAAQNIKDAGSRIDQLVETLTREAATLSTQWSGEAQQAYAFAQAQFGTSAASRTALLTRTCGALDDLAAAYSEVDLAGARGLGATA</sequence>
<comment type="similarity">
    <text evidence="1">Belongs to the WXG100 family.</text>
</comment>
<comment type="caution">
    <text evidence="2">The sequence shown here is derived from an EMBL/GenBank/DDBJ whole genome shotgun (WGS) entry which is preliminary data.</text>
</comment>
<dbReference type="InterPro" id="IPR010310">
    <property type="entry name" value="T7SS_ESAT-6-like"/>
</dbReference>
<name>A0ABU3SMN0_9MICO</name>
<gene>
    <name evidence="2" type="ORF">RWH44_10250</name>
</gene>
<dbReference type="Proteomes" id="UP001261125">
    <property type="component" value="Unassembled WGS sequence"/>
</dbReference>
<evidence type="ECO:0000313" key="3">
    <source>
        <dbReference type="Proteomes" id="UP001261125"/>
    </source>
</evidence>
<dbReference type="InterPro" id="IPR036689">
    <property type="entry name" value="ESAT-6-like_sf"/>
</dbReference>
<proteinExistence type="inferred from homology"/>
<dbReference type="NCBIfam" id="TIGR03930">
    <property type="entry name" value="WXG100_ESAT6"/>
    <property type="match status" value="1"/>
</dbReference>
<keyword evidence="3" id="KW-1185">Reference proteome</keyword>
<accession>A0ABU3SMN0</accession>
<dbReference type="Gene3D" id="1.10.287.1060">
    <property type="entry name" value="ESAT-6-like"/>
    <property type="match status" value="1"/>
</dbReference>
<protein>
    <recommendedName>
        <fullName evidence="1">ESAT-6-like protein</fullName>
    </recommendedName>
</protein>
<dbReference type="SUPFAM" id="SSF140453">
    <property type="entry name" value="EsxAB dimer-like"/>
    <property type="match status" value="1"/>
</dbReference>
<evidence type="ECO:0000256" key="1">
    <source>
        <dbReference type="RuleBase" id="RU362001"/>
    </source>
</evidence>
<dbReference type="EMBL" id="JAWDIT010000003">
    <property type="protein sequence ID" value="MDU0346082.1"/>
    <property type="molecule type" value="Genomic_DNA"/>
</dbReference>
<evidence type="ECO:0000313" key="2">
    <source>
        <dbReference type="EMBL" id="MDU0346082.1"/>
    </source>
</evidence>
<reference evidence="2 3" key="1">
    <citation type="submission" date="2023-09" db="EMBL/GenBank/DDBJ databases">
        <title>Microbacterium fusihabitans sp. nov., Microbacterium phycihabitans sp. nov., and Microbacterium cervinum sp. nov., isolated from dried seaweeds of beach.</title>
        <authorList>
            <person name="Lee S.D."/>
        </authorList>
    </citation>
    <scope>NUCLEOTIDE SEQUENCE [LARGE SCALE GENOMIC DNA]</scope>
    <source>
        <strain evidence="2 3">KSW2-29</strain>
    </source>
</reference>
<dbReference type="RefSeq" id="WP_316004493.1">
    <property type="nucleotide sequence ID" value="NZ_JAWDIT010000003.1"/>
</dbReference>
<organism evidence="2 3">
    <name type="scientific">Microbacterium phycohabitans</name>
    <dbReference type="NCBI Taxonomy" id="3075993"/>
    <lineage>
        <taxon>Bacteria</taxon>
        <taxon>Bacillati</taxon>
        <taxon>Actinomycetota</taxon>
        <taxon>Actinomycetes</taxon>
        <taxon>Micrococcales</taxon>
        <taxon>Microbacteriaceae</taxon>
        <taxon>Microbacterium</taxon>
    </lineage>
</organism>
<dbReference type="Pfam" id="PF06013">
    <property type="entry name" value="WXG100"/>
    <property type="match status" value="1"/>
</dbReference>